<reference evidence="14 15" key="1">
    <citation type="submission" date="2024-01" db="EMBL/GenBank/DDBJ databases">
        <title>Chryseobacterium sp. T9W2-O.</title>
        <authorList>
            <person name="Maltman C."/>
        </authorList>
    </citation>
    <scope>NUCLEOTIDE SEQUENCE [LARGE SCALE GENOMIC DNA]</scope>
    <source>
        <strain evidence="14 15">T9W2-O</strain>
    </source>
</reference>
<feature type="domain" description="Aconitase/3-isopropylmalate dehydratase large subunit alpha/beta/alpha" evidence="13">
    <location>
        <begin position="8"/>
        <end position="451"/>
    </location>
</feature>
<dbReference type="InterPro" id="IPR015931">
    <property type="entry name" value="Acnase/IPM_dHydase_lsu_aba_1/3"/>
</dbReference>
<keyword evidence="9 12" id="KW-0411">Iron-sulfur</keyword>
<evidence type="ECO:0000256" key="8">
    <source>
        <dbReference type="ARBA" id="ARBA00023004"/>
    </source>
</evidence>
<dbReference type="HAMAP" id="MF_01026">
    <property type="entry name" value="LeuC_type1"/>
    <property type="match status" value="1"/>
</dbReference>
<evidence type="ECO:0000313" key="14">
    <source>
        <dbReference type="EMBL" id="MEC3876253.1"/>
    </source>
</evidence>
<comment type="similarity">
    <text evidence="12">Belongs to the aconitase/IPM isomerase family. LeuC type 1 subfamily.</text>
</comment>
<keyword evidence="5 12" id="KW-0004">4Fe-4S</keyword>
<evidence type="ECO:0000256" key="2">
    <source>
        <dbReference type="ARBA" id="ARBA00002695"/>
    </source>
</evidence>
<dbReference type="PROSITE" id="PS01244">
    <property type="entry name" value="ACONITASE_2"/>
    <property type="match status" value="1"/>
</dbReference>
<dbReference type="NCBIfam" id="NF004016">
    <property type="entry name" value="PRK05478.1"/>
    <property type="match status" value="1"/>
</dbReference>
<organism evidence="14 15">
    <name type="scientific">Chryseobacterium salviniae</name>
    <dbReference type="NCBI Taxonomy" id="3101750"/>
    <lineage>
        <taxon>Bacteria</taxon>
        <taxon>Pseudomonadati</taxon>
        <taxon>Bacteroidota</taxon>
        <taxon>Flavobacteriia</taxon>
        <taxon>Flavobacteriales</taxon>
        <taxon>Weeksellaceae</taxon>
        <taxon>Chryseobacterium group</taxon>
        <taxon>Chryseobacterium</taxon>
    </lineage>
</organism>
<feature type="binding site" evidence="12">
    <location>
        <position position="401"/>
    </location>
    <ligand>
        <name>[4Fe-4S] cluster</name>
        <dbReference type="ChEBI" id="CHEBI:49883"/>
    </ligand>
</feature>
<dbReference type="PANTHER" id="PTHR43822:SF9">
    <property type="entry name" value="3-ISOPROPYLMALATE DEHYDRATASE"/>
    <property type="match status" value="1"/>
</dbReference>
<comment type="caution">
    <text evidence="14">The sequence shown here is derived from an EMBL/GenBank/DDBJ whole genome shotgun (WGS) entry which is preliminary data.</text>
</comment>
<keyword evidence="15" id="KW-1185">Reference proteome</keyword>
<keyword evidence="7 12" id="KW-0479">Metal-binding</keyword>
<comment type="cofactor">
    <cofactor evidence="12">
        <name>[4Fe-4S] cluster</name>
        <dbReference type="ChEBI" id="CHEBI:49883"/>
    </cofactor>
    <text evidence="12">Binds 1 [4Fe-4S] cluster per subunit.</text>
</comment>
<evidence type="ECO:0000256" key="1">
    <source>
        <dbReference type="ARBA" id="ARBA00000491"/>
    </source>
</evidence>
<evidence type="ECO:0000313" key="15">
    <source>
        <dbReference type="Proteomes" id="UP001348397"/>
    </source>
</evidence>
<dbReference type="NCBIfam" id="NF009116">
    <property type="entry name" value="PRK12466.1"/>
    <property type="match status" value="1"/>
</dbReference>
<comment type="catalytic activity">
    <reaction evidence="1 12">
        <text>(2R,3S)-3-isopropylmalate = (2S)-2-isopropylmalate</text>
        <dbReference type="Rhea" id="RHEA:32287"/>
        <dbReference type="ChEBI" id="CHEBI:1178"/>
        <dbReference type="ChEBI" id="CHEBI:35121"/>
        <dbReference type="EC" id="4.2.1.33"/>
    </reaction>
</comment>
<keyword evidence="8 12" id="KW-0408">Iron</keyword>
<feature type="binding site" evidence="12">
    <location>
        <position position="341"/>
    </location>
    <ligand>
        <name>[4Fe-4S] cluster</name>
        <dbReference type="ChEBI" id="CHEBI:49883"/>
    </ligand>
</feature>
<keyword evidence="11 12" id="KW-0100">Branched-chain amino acid biosynthesis</keyword>
<dbReference type="Gene3D" id="3.30.499.10">
    <property type="entry name" value="Aconitase, domain 3"/>
    <property type="match status" value="2"/>
</dbReference>
<evidence type="ECO:0000256" key="7">
    <source>
        <dbReference type="ARBA" id="ARBA00022723"/>
    </source>
</evidence>
<dbReference type="Proteomes" id="UP001348397">
    <property type="component" value="Unassembled WGS sequence"/>
</dbReference>
<proteinExistence type="inferred from homology"/>
<dbReference type="EMBL" id="JAYLAA010000039">
    <property type="protein sequence ID" value="MEC3876253.1"/>
    <property type="molecule type" value="Genomic_DNA"/>
</dbReference>
<gene>
    <name evidence="12 14" type="primary">leuC</name>
    <name evidence="14" type="ORF">SOP96_11065</name>
</gene>
<protein>
    <recommendedName>
        <fullName evidence="12">3-isopropylmalate dehydratase large subunit</fullName>
        <ecNumber evidence="12">4.2.1.33</ecNumber>
    </recommendedName>
    <alternativeName>
        <fullName evidence="12">Alpha-IPM isomerase</fullName>
        <shortName evidence="12">IPMI</shortName>
    </alternativeName>
    <alternativeName>
        <fullName evidence="12">Isopropylmalate isomerase</fullName>
    </alternativeName>
</protein>
<dbReference type="InterPro" id="IPR001030">
    <property type="entry name" value="Acoase/IPM_deHydtase_lsu_aba"/>
</dbReference>
<dbReference type="PRINTS" id="PR00415">
    <property type="entry name" value="ACONITASE"/>
</dbReference>
<evidence type="ECO:0000256" key="10">
    <source>
        <dbReference type="ARBA" id="ARBA00023239"/>
    </source>
</evidence>
<evidence type="ECO:0000256" key="11">
    <source>
        <dbReference type="ARBA" id="ARBA00023304"/>
    </source>
</evidence>
<comment type="subunit">
    <text evidence="12">Heterodimer of LeuC and LeuD.</text>
</comment>
<dbReference type="NCBIfam" id="TIGR00170">
    <property type="entry name" value="leuC"/>
    <property type="match status" value="1"/>
</dbReference>
<evidence type="ECO:0000256" key="5">
    <source>
        <dbReference type="ARBA" id="ARBA00022485"/>
    </source>
</evidence>
<keyword evidence="4 12" id="KW-0432">Leucine biosynthesis</keyword>
<dbReference type="InterPro" id="IPR050067">
    <property type="entry name" value="IPM_dehydratase_rel_enz"/>
</dbReference>
<keyword evidence="6 12" id="KW-0028">Amino-acid biosynthesis</keyword>
<keyword evidence="10 12" id="KW-0456">Lyase</keyword>
<dbReference type="InterPro" id="IPR036008">
    <property type="entry name" value="Aconitase_4Fe-4S_dom"/>
</dbReference>
<dbReference type="InterPro" id="IPR004430">
    <property type="entry name" value="3-IsopropMal_deHydase_lsu"/>
</dbReference>
<dbReference type="InterPro" id="IPR018136">
    <property type="entry name" value="Aconitase_4Fe-4S_BS"/>
</dbReference>
<comment type="function">
    <text evidence="2 12">Catalyzes the isomerization between 2-isopropylmalate and 3-isopropylmalate, via the formation of 2-isopropylmaleate.</text>
</comment>
<name>A0ABU6HTQ0_9FLAO</name>
<dbReference type="CDD" id="cd01583">
    <property type="entry name" value="IPMI"/>
    <property type="match status" value="1"/>
</dbReference>
<dbReference type="GO" id="GO:0003861">
    <property type="term" value="F:3-isopropylmalate dehydratase activity"/>
    <property type="evidence" value="ECO:0007669"/>
    <property type="project" value="UniProtKB-EC"/>
</dbReference>
<evidence type="ECO:0000259" key="13">
    <source>
        <dbReference type="Pfam" id="PF00330"/>
    </source>
</evidence>
<evidence type="ECO:0000256" key="9">
    <source>
        <dbReference type="ARBA" id="ARBA00023014"/>
    </source>
</evidence>
<dbReference type="EC" id="4.2.1.33" evidence="12"/>
<accession>A0ABU6HTQ0</accession>
<dbReference type="PANTHER" id="PTHR43822">
    <property type="entry name" value="HOMOACONITASE, MITOCHONDRIAL-RELATED"/>
    <property type="match status" value="1"/>
</dbReference>
<sequence>MNKKTLFDKVWDAHVVETIPDGPQIIYIDKHLIHEVTSPQAFAELESRNLGVFRPKQIVATADHNVPTWDQDKPIRDESSRNQVEQLTENCRKNNIELYGLGHPYQGIVHIIAPELGITQPGMSIVCGDSHTSTHGAFGSIAFGIGTSQVAQVFASQCLLLNKPKSMRITVNGTLNKNVQPKDVILYIISKVGTDGGTGYFCEYAGNVFEEMSMEGRMTVCNMSIEMGARGGMIAPDETTFNYVKGRKFAPEGEEWEEKVEYWKTLKSDDGAVFDAEFTFDASDIYPMVTYGTNPGMGISISQNIPHPQNDSEEKALKYMGLTAGQALSDIKVNYVFIGSCTNARIEDFRSAANYIKGKRKSEHVHALIVPGSQQVAKQIYEEGLDQIFTEAGFQIRQPGCSACLAMNDDKIPEGEYCVSTSNRNFEGRQGQGARTILASPLTAAKVAVEGKISAFEN</sequence>
<feature type="binding site" evidence="12">
    <location>
        <position position="404"/>
    </location>
    <ligand>
        <name>[4Fe-4S] cluster</name>
        <dbReference type="ChEBI" id="CHEBI:49883"/>
    </ligand>
</feature>
<dbReference type="SUPFAM" id="SSF53732">
    <property type="entry name" value="Aconitase iron-sulfur domain"/>
    <property type="match status" value="1"/>
</dbReference>
<evidence type="ECO:0000256" key="6">
    <source>
        <dbReference type="ARBA" id="ARBA00022605"/>
    </source>
</evidence>
<dbReference type="RefSeq" id="WP_326320996.1">
    <property type="nucleotide sequence ID" value="NZ_JAYLAA010000039.1"/>
</dbReference>
<dbReference type="Pfam" id="PF00330">
    <property type="entry name" value="Aconitase"/>
    <property type="match status" value="1"/>
</dbReference>
<evidence type="ECO:0000256" key="3">
    <source>
        <dbReference type="ARBA" id="ARBA00004729"/>
    </source>
</evidence>
<dbReference type="InterPro" id="IPR033941">
    <property type="entry name" value="IPMI_cat"/>
</dbReference>
<comment type="pathway">
    <text evidence="3 12">Amino-acid biosynthesis; L-leucine biosynthesis; L-leucine from 3-methyl-2-oxobutanoate: step 2/4.</text>
</comment>
<evidence type="ECO:0000256" key="12">
    <source>
        <dbReference type="HAMAP-Rule" id="MF_01026"/>
    </source>
</evidence>
<evidence type="ECO:0000256" key="4">
    <source>
        <dbReference type="ARBA" id="ARBA00022430"/>
    </source>
</evidence>